<dbReference type="Pfam" id="PF13196">
    <property type="entry name" value="DUF4012"/>
    <property type="match status" value="1"/>
</dbReference>
<evidence type="ECO:0000313" key="3">
    <source>
        <dbReference type="EMBL" id="MDM7855467.1"/>
    </source>
</evidence>
<dbReference type="Proteomes" id="UP001529338">
    <property type="component" value="Unassembled WGS sequence"/>
</dbReference>
<keyword evidence="2" id="KW-0472">Membrane</keyword>
<accession>A0ABT7SIS7</accession>
<feature type="region of interest" description="Disordered" evidence="1">
    <location>
        <begin position="1"/>
        <end position="51"/>
    </location>
</feature>
<sequence>MSAPVEPTTSGHPDGAHERAAEPDAAAGQDAARGRPRATRAGQDAAAARRPHRTGRIVVRTLLVTVLVVVAAGCWLAFRAWQASTALLDARSVVKHVQAEAGTGGTAQVRAELPAAQASLDKARRATADPVWALAGHLPWIGDDLRAVRTTSVALDDLARSAIPAVNRIDDIAAAQREPGADGRIALGPIEAAAPDVHAAAVGAARADATLATIDTGRLLSPLASPVDEARDAVHKVARQLATGDQVITLVPAMLGADGPRSYLLVSLNSAELRTPGGIPGAFALLHANDGALDLTDQRSTIDLPHLATPVLPLTAEELTLHTDLLGRYVQDALLTPDFPRAAQLLVARWELAAGSKVDGVIATDPVAAKYLLDVIGAVHVKKGPTLTAGTLLPAVLHDSYLTTPDPAANDRFYAKVATAIFRAVGAGQGGDQRGVVDALGRAGSEGRLRIWSAHADEQRRLVGTTVGAAFLTGPHGDDAGVFLDDATAGKLDYYLTTRYSITDLRCTGADPGATVRVSLDYHPPANVTTFPEYVTGPHVVPVGDLATRVSVYAPQGAPRPELRVGDGFVSGVTGTANGRQVQSASSLLKPGGSAVYTFTVPVRNGAVDVWTTPTLTSPGHVHATCG</sequence>
<keyword evidence="2" id="KW-1133">Transmembrane helix</keyword>
<keyword evidence="4" id="KW-1185">Reference proteome</keyword>
<dbReference type="EMBL" id="JAUCGQ010000001">
    <property type="protein sequence ID" value="MDM7855467.1"/>
    <property type="molecule type" value="Genomic_DNA"/>
</dbReference>
<comment type="caution">
    <text evidence="3">The sequence shown here is derived from an EMBL/GenBank/DDBJ whole genome shotgun (WGS) entry which is preliminary data.</text>
</comment>
<feature type="compositionally biased region" description="Low complexity" evidence="1">
    <location>
        <begin position="39"/>
        <end position="48"/>
    </location>
</feature>
<keyword evidence="2" id="KW-0812">Transmembrane</keyword>
<name>A0ABT7SIS7_9CELL</name>
<dbReference type="InterPro" id="IPR025101">
    <property type="entry name" value="DUF4012"/>
</dbReference>
<evidence type="ECO:0000313" key="4">
    <source>
        <dbReference type="Proteomes" id="UP001529338"/>
    </source>
</evidence>
<gene>
    <name evidence="3" type="ORF">QRT04_11050</name>
</gene>
<reference evidence="3 4" key="1">
    <citation type="submission" date="2023-06" db="EMBL/GenBank/DDBJ databases">
        <title>Cellulomonas sp. MW4 Whole genome sequence.</title>
        <authorList>
            <person name="Park S."/>
        </authorList>
    </citation>
    <scope>NUCLEOTIDE SEQUENCE [LARGE SCALE GENOMIC DNA]</scope>
    <source>
        <strain evidence="3 4">MW4</strain>
    </source>
</reference>
<proteinExistence type="predicted"/>
<organism evidence="3 4">
    <name type="scientific">Cellulomonas alba</name>
    <dbReference type="NCBI Taxonomy" id="3053467"/>
    <lineage>
        <taxon>Bacteria</taxon>
        <taxon>Bacillati</taxon>
        <taxon>Actinomycetota</taxon>
        <taxon>Actinomycetes</taxon>
        <taxon>Micrococcales</taxon>
        <taxon>Cellulomonadaceae</taxon>
        <taxon>Cellulomonas</taxon>
    </lineage>
</organism>
<dbReference type="RefSeq" id="WP_289455291.1">
    <property type="nucleotide sequence ID" value="NZ_JAUCGQ010000001.1"/>
</dbReference>
<evidence type="ECO:0000256" key="1">
    <source>
        <dbReference type="SAM" id="MobiDB-lite"/>
    </source>
</evidence>
<protein>
    <submittedName>
        <fullName evidence="3">DUF4012 domain-containing protein</fullName>
    </submittedName>
</protein>
<feature type="transmembrane region" description="Helical" evidence="2">
    <location>
        <begin position="57"/>
        <end position="78"/>
    </location>
</feature>
<evidence type="ECO:0000256" key="2">
    <source>
        <dbReference type="SAM" id="Phobius"/>
    </source>
</evidence>